<reference evidence="4" key="1">
    <citation type="journal article" date="2013" name="Nature">
        <title>Pan genome of the phytoplankton Emiliania underpins its global distribution.</title>
        <authorList>
            <person name="Read B.A."/>
            <person name="Kegel J."/>
            <person name="Klute M.J."/>
            <person name="Kuo A."/>
            <person name="Lefebvre S.C."/>
            <person name="Maumus F."/>
            <person name="Mayer C."/>
            <person name="Miller J."/>
            <person name="Monier A."/>
            <person name="Salamov A."/>
            <person name="Young J."/>
            <person name="Aguilar M."/>
            <person name="Claverie J.M."/>
            <person name="Frickenhaus S."/>
            <person name="Gonzalez K."/>
            <person name="Herman E.K."/>
            <person name="Lin Y.C."/>
            <person name="Napier J."/>
            <person name="Ogata H."/>
            <person name="Sarno A.F."/>
            <person name="Shmutz J."/>
            <person name="Schroeder D."/>
            <person name="de Vargas C."/>
            <person name="Verret F."/>
            <person name="von Dassow P."/>
            <person name="Valentin K."/>
            <person name="Van de Peer Y."/>
            <person name="Wheeler G."/>
            <person name="Dacks J.B."/>
            <person name="Delwiche C.F."/>
            <person name="Dyhrman S.T."/>
            <person name="Glockner G."/>
            <person name="John U."/>
            <person name="Richards T."/>
            <person name="Worden A.Z."/>
            <person name="Zhang X."/>
            <person name="Grigoriev I.V."/>
            <person name="Allen A.E."/>
            <person name="Bidle K."/>
            <person name="Borodovsky M."/>
            <person name="Bowler C."/>
            <person name="Brownlee C."/>
            <person name="Cock J.M."/>
            <person name="Elias M."/>
            <person name="Gladyshev V.N."/>
            <person name="Groth M."/>
            <person name="Guda C."/>
            <person name="Hadaegh A."/>
            <person name="Iglesias-Rodriguez M.D."/>
            <person name="Jenkins J."/>
            <person name="Jones B.M."/>
            <person name="Lawson T."/>
            <person name="Leese F."/>
            <person name="Lindquist E."/>
            <person name="Lobanov A."/>
            <person name="Lomsadze A."/>
            <person name="Malik S.B."/>
            <person name="Marsh M.E."/>
            <person name="Mackinder L."/>
            <person name="Mock T."/>
            <person name="Mueller-Roeber B."/>
            <person name="Pagarete A."/>
            <person name="Parker M."/>
            <person name="Probert I."/>
            <person name="Quesneville H."/>
            <person name="Raines C."/>
            <person name="Rensing S.A."/>
            <person name="Riano-Pachon D.M."/>
            <person name="Richier S."/>
            <person name="Rokitta S."/>
            <person name="Shiraiwa Y."/>
            <person name="Soanes D.M."/>
            <person name="van der Giezen M."/>
            <person name="Wahlund T.M."/>
            <person name="Williams B."/>
            <person name="Wilson W."/>
            <person name="Wolfe G."/>
            <person name="Wurch L.L."/>
        </authorList>
    </citation>
    <scope>NUCLEOTIDE SEQUENCE</scope>
</reference>
<keyword evidence="1" id="KW-0472">Membrane</keyword>
<evidence type="ECO:0000313" key="4">
    <source>
        <dbReference type="Proteomes" id="UP000013827"/>
    </source>
</evidence>
<sequence>MLAILLLQAGVMWIAAALLGPVCDGRHSSHDVLHYATESIAGTPLYLSAPWSDAVLLETCWWVPFAFGGAGVILGAAHPLLDRRWGGGPRAPPGWPTALISVAAFVACYDLSGQLAQAAAERGGAHHDWLALDAPLAGCAIASFLLFERSKGGLFMMALLALIGPAAEVGLINWLHLYAYTHADAAGIPSWIPWVYAAGGPANGALGRQVLHELSQNTGQRYRRSSERARD</sequence>
<reference evidence="3" key="2">
    <citation type="submission" date="2024-10" db="UniProtKB">
        <authorList>
            <consortium name="EnsemblProtists"/>
        </authorList>
    </citation>
    <scope>IDENTIFICATION</scope>
</reference>
<dbReference type="PANTHER" id="PTHR36774:SF1">
    <property type="entry name" value="INSULIN-INDUCED PROTEIN"/>
    <property type="match status" value="1"/>
</dbReference>
<keyword evidence="1" id="KW-1133">Transmembrane helix</keyword>
<name>A0A0D3K7A3_EMIH1</name>
<evidence type="ECO:0000256" key="1">
    <source>
        <dbReference type="SAM" id="Phobius"/>
    </source>
</evidence>
<dbReference type="KEGG" id="ehx:EMIHUDRAFT_231614"/>
<feature type="transmembrane region" description="Helical" evidence="1">
    <location>
        <begin position="154"/>
        <end position="175"/>
    </location>
</feature>
<protein>
    <submittedName>
        <fullName evidence="3">Uncharacterized protein</fullName>
    </submittedName>
</protein>
<dbReference type="Proteomes" id="UP000013827">
    <property type="component" value="Unassembled WGS sequence"/>
</dbReference>
<dbReference type="RefSeq" id="XP_005784067.1">
    <property type="nucleotide sequence ID" value="XM_005784010.1"/>
</dbReference>
<dbReference type="GeneID" id="17276912"/>
<dbReference type="AlphaFoldDB" id="A0A0D3K7A3"/>
<keyword evidence="2" id="KW-0732">Signal</keyword>
<organism evidence="3 4">
    <name type="scientific">Emiliania huxleyi (strain CCMP1516)</name>
    <dbReference type="NCBI Taxonomy" id="280463"/>
    <lineage>
        <taxon>Eukaryota</taxon>
        <taxon>Haptista</taxon>
        <taxon>Haptophyta</taxon>
        <taxon>Prymnesiophyceae</taxon>
        <taxon>Isochrysidales</taxon>
        <taxon>Noelaerhabdaceae</taxon>
        <taxon>Emiliania</taxon>
    </lineage>
</organism>
<accession>A0A0D3K7A3</accession>
<dbReference type="PANTHER" id="PTHR36774">
    <property type="entry name" value="INSULIN-INDUCED PROTEIN"/>
    <property type="match status" value="1"/>
</dbReference>
<feature type="chain" id="PRO_5044254666" evidence="2">
    <location>
        <begin position="18"/>
        <end position="231"/>
    </location>
</feature>
<keyword evidence="1" id="KW-0812">Transmembrane</keyword>
<dbReference type="eggNOG" id="KOG4363">
    <property type="taxonomic scope" value="Eukaryota"/>
</dbReference>
<dbReference type="OMA" id="SKKCGPY"/>
<feature type="signal peptide" evidence="2">
    <location>
        <begin position="1"/>
        <end position="17"/>
    </location>
</feature>
<dbReference type="STRING" id="2903.R1D868"/>
<evidence type="ECO:0000313" key="3">
    <source>
        <dbReference type="EnsemblProtists" id="EOD31638"/>
    </source>
</evidence>
<dbReference type="HOGENOM" id="CLU_1201760_0_0_1"/>
<proteinExistence type="predicted"/>
<dbReference type="EnsemblProtists" id="EOD31638">
    <property type="protein sequence ID" value="EOD31638"/>
    <property type="gene ID" value="EMIHUDRAFT_231614"/>
</dbReference>
<keyword evidence="4" id="KW-1185">Reference proteome</keyword>
<evidence type="ECO:0000256" key="2">
    <source>
        <dbReference type="SAM" id="SignalP"/>
    </source>
</evidence>
<dbReference type="PaxDb" id="2903-EOD31638"/>